<reference evidence="2" key="1">
    <citation type="submission" date="2024-01" db="EMBL/GenBank/DDBJ databases">
        <authorList>
            <person name="Webb A."/>
        </authorList>
    </citation>
    <scope>NUCLEOTIDE SEQUENCE</scope>
    <source>
        <strain evidence="2">Pm1</strain>
    </source>
</reference>
<dbReference type="Proteomes" id="UP001162060">
    <property type="component" value="Unassembled WGS sequence"/>
</dbReference>
<organism evidence="2 3">
    <name type="scientific">Peronospora matthiolae</name>
    <dbReference type="NCBI Taxonomy" id="2874970"/>
    <lineage>
        <taxon>Eukaryota</taxon>
        <taxon>Sar</taxon>
        <taxon>Stramenopiles</taxon>
        <taxon>Oomycota</taxon>
        <taxon>Peronosporomycetes</taxon>
        <taxon>Peronosporales</taxon>
        <taxon>Peronosporaceae</taxon>
        <taxon>Peronospora</taxon>
    </lineage>
</organism>
<accession>A0AAV1UCS6</accession>
<sequence>MTDRLAASTAKLQAEARKAPLLQKLQQSPVPEMERMKPSSSATDTKTKPNAIMILHGICKRVTGSTPVARRNHENSANLATAWDRPWLWDNSNNTMLTFSSRLFAAPVFLLERQL</sequence>
<evidence type="ECO:0000256" key="1">
    <source>
        <dbReference type="SAM" id="MobiDB-lite"/>
    </source>
</evidence>
<name>A0AAV1UCS6_9STRA</name>
<evidence type="ECO:0000313" key="3">
    <source>
        <dbReference type="Proteomes" id="UP001162060"/>
    </source>
</evidence>
<feature type="region of interest" description="Disordered" evidence="1">
    <location>
        <begin position="1"/>
        <end position="47"/>
    </location>
</feature>
<proteinExistence type="predicted"/>
<gene>
    <name evidence="2" type="ORF">PM001_LOCUS16305</name>
</gene>
<dbReference type="AlphaFoldDB" id="A0AAV1UCS6"/>
<comment type="caution">
    <text evidence="2">The sequence shown here is derived from an EMBL/GenBank/DDBJ whole genome shotgun (WGS) entry which is preliminary data.</text>
</comment>
<dbReference type="EMBL" id="CAKLBY020000172">
    <property type="protein sequence ID" value="CAK7931155.1"/>
    <property type="molecule type" value="Genomic_DNA"/>
</dbReference>
<evidence type="ECO:0000313" key="2">
    <source>
        <dbReference type="EMBL" id="CAK7931155.1"/>
    </source>
</evidence>
<protein>
    <submittedName>
        <fullName evidence="2">Uncharacterized protein</fullName>
    </submittedName>
</protein>